<feature type="compositionally biased region" description="Low complexity" evidence="3">
    <location>
        <begin position="565"/>
        <end position="575"/>
    </location>
</feature>
<dbReference type="SUPFAM" id="SSF57701">
    <property type="entry name" value="Zn2/Cys6 DNA-binding domain"/>
    <property type="match status" value="1"/>
</dbReference>
<keyword evidence="2" id="KW-0539">Nucleus</keyword>
<dbReference type="EMBL" id="JAUKTV010000011">
    <property type="protein sequence ID" value="KAK0724014.1"/>
    <property type="molecule type" value="Genomic_DNA"/>
</dbReference>
<keyword evidence="4" id="KW-0812">Transmembrane</keyword>
<evidence type="ECO:0000256" key="4">
    <source>
        <dbReference type="SAM" id="Phobius"/>
    </source>
</evidence>
<feature type="compositionally biased region" description="Pro residues" evidence="3">
    <location>
        <begin position="576"/>
        <end position="586"/>
    </location>
</feature>
<keyword evidence="4" id="KW-1133">Transmembrane helix</keyword>
<evidence type="ECO:0000313" key="7">
    <source>
        <dbReference type="Proteomes" id="UP001172159"/>
    </source>
</evidence>
<keyword evidence="1" id="KW-0479">Metal-binding</keyword>
<dbReference type="GO" id="GO:0003677">
    <property type="term" value="F:DNA binding"/>
    <property type="evidence" value="ECO:0007669"/>
    <property type="project" value="InterPro"/>
</dbReference>
<gene>
    <name evidence="6" type="ORF">B0T21DRAFT_48408</name>
</gene>
<dbReference type="GO" id="GO:0008270">
    <property type="term" value="F:zinc ion binding"/>
    <property type="evidence" value="ECO:0007669"/>
    <property type="project" value="InterPro"/>
</dbReference>
<dbReference type="CDD" id="cd12148">
    <property type="entry name" value="fungal_TF_MHR"/>
    <property type="match status" value="1"/>
</dbReference>
<dbReference type="InterPro" id="IPR036864">
    <property type="entry name" value="Zn2-C6_fun-type_DNA-bd_sf"/>
</dbReference>
<dbReference type="InterPro" id="IPR053181">
    <property type="entry name" value="EcdB-like_regulator"/>
</dbReference>
<dbReference type="GO" id="GO:0006351">
    <property type="term" value="P:DNA-templated transcription"/>
    <property type="evidence" value="ECO:0007669"/>
    <property type="project" value="InterPro"/>
</dbReference>
<dbReference type="SMART" id="SM00066">
    <property type="entry name" value="GAL4"/>
    <property type="match status" value="1"/>
</dbReference>
<feature type="domain" description="Zn(2)-C6 fungal-type" evidence="5">
    <location>
        <begin position="39"/>
        <end position="69"/>
    </location>
</feature>
<feature type="region of interest" description="Disordered" evidence="3">
    <location>
        <begin position="549"/>
        <end position="586"/>
    </location>
</feature>
<feature type="compositionally biased region" description="Low complexity" evidence="3">
    <location>
        <begin position="13"/>
        <end position="26"/>
    </location>
</feature>
<dbReference type="Gene3D" id="4.10.240.10">
    <property type="entry name" value="Zn(2)-C6 fungal-type DNA-binding domain"/>
    <property type="match status" value="1"/>
</dbReference>
<dbReference type="CDD" id="cd00067">
    <property type="entry name" value="GAL4"/>
    <property type="match status" value="1"/>
</dbReference>
<dbReference type="GO" id="GO:0000981">
    <property type="term" value="F:DNA-binding transcription factor activity, RNA polymerase II-specific"/>
    <property type="evidence" value="ECO:0007669"/>
    <property type="project" value="InterPro"/>
</dbReference>
<feature type="compositionally biased region" description="Polar residues" evidence="3">
    <location>
        <begin position="550"/>
        <end position="564"/>
    </location>
</feature>
<evidence type="ECO:0000256" key="3">
    <source>
        <dbReference type="SAM" id="MobiDB-lite"/>
    </source>
</evidence>
<reference evidence="6" key="1">
    <citation type="submission" date="2023-06" db="EMBL/GenBank/DDBJ databases">
        <title>Genome-scale phylogeny and comparative genomics of the fungal order Sordariales.</title>
        <authorList>
            <consortium name="Lawrence Berkeley National Laboratory"/>
            <person name="Hensen N."/>
            <person name="Bonometti L."/>
            <person name="Westerberg I."/>
            <person name="Brannstrom I.O."/>
            <person name="Guillou S."/>
            <person name="Cros-Aarteil S."/>
            <person name="Calhoun S."/>
            <person name="Haridas S."/>
            <person name="Kuo A."/>
            <person name="Mondo S."/>
            <person name="Pangilinan J."/>
            <person name="Riley R."/>
            <person name="Labutti K."/>
            <person name="Andreopoulos B."/>
            <person name="Lipzen A."/>
            <person name="Chen C."/>
            <person name="Yanf M."/>
            <person name="Daum C."/>
            <person name="Ng V."/>
            <person name="Clum A."/>
            <person name="Steindorff A."/>
            <person name="Ohm R."/>
            <person name="Martin F."/>
            <person name="Silar P."/>
            <person name="Natvig D."/>
            <person name="Lalanne C."/>
            <person name="Gautier V."/>
            <person name="Ament-Velasquez S.L."/>
            <person name="Kruys A."/>
            <person name="Hutchinson M.I."/>
            <person name="Powell A.J."/>
            <person name="Barry K."/>
            <person name="Miller A.N."/>
            <person name="Grigoriev I.V."/>
            <person name="Debuchy R."/>
            <person name="Gladieux P."/>
            <person name="Thoren M.H."/>
            <person name="Johannesson H."/>
        </authorList>
    </citation>
    <scope>NUCLEOTIDE SEQUENCE</scope>
    <source>
        <strain evidence="6">CBS 540.89</strain>
    </source>
</reference>
<dbReference type="PANTHER" id="PTHR47785">
    <property type="entry name" value="ZN(II)2CYS6 TRANSCRIPTION FACTOR (EUROFUNG)-RELATED-RELATED"/>
    <property type="match status" value="1"/>
</dbReference>
<evidence type="ECO:0000259" key="5">
    <source>
        <dbReference type="PROSITE" id="PS50048"/>
    </source>
</evidence>
<feature type="transmembrane region" description="Helical" evidence="4">
    <location>
        <begin position="673"/>
        <end position="696"/>
    </location>
</feature>
<name>A0AA40AXU2_9PEZI</name>
<dbReference type="AlphaFoldDB" id="A0AA40AXU2"/>
<evidence type="ECO:0000256" key="1">
    <source>
        <dbReference type="ARBA" id="ARBA00022723"/>
    </source>
</evidence>
<feature type="region of interest" description="Disordered" evidence="3">
    <location>
        <begin position="1"/>
        <end position="28"/>
    </location>
</feature>
<proteinExistence type="predicted"/>
<keyword evidence="7" id="KW-1185">Reference proteome</keyword>
<evidence type="ECO:0000313" key="6">
    <source>
        <dbReference type="EMBL" id="KAK0724014.1"/>
    </source>
</evidence>
<dbReference type="InterPro" id="IPR001138">
    <property type="entry name" value="Zn2Cys6_DnaBD"/>
</dbReference>
<dbReference type="PANTHER" id="PTHR47785:SF6">
    <property type="entry name" value="ZN(II)2CYS6 TRANSCRIPTION FACTOR (EUROFUNG)"/>
    <property type="match status" value="1"/>
</dbReference>
<dbReference type="Pfam" id="PF04082">
    <property type="entry name" value="Fungal_trans"/>
    <property type="match status" value="1"/>
</dbReference>
<evidence type="ECO:0000256" key="2">
    <source>
        <dbReference type="ARBA" id="ARBA00023242"/>
    </source>
</evidence>
<organism evidence="6 7">
    <name type="scientific">Apiosordaria backusii</name>
    <dbReference type="NCBI Taxonomy" id="314023"/>
    <lineage>
        <taxon>Eukaryota</taxon>
        <taxon>Fungi</taxon>
        <taxon>Dikarya</taxon>
        <taxon>Ascomycota</taxon>
        <taxon>Pezizomycotina</taxon>
        <taxon>Sordariomycetes</taxon>
        <taxon>Sordariomycetidae</taxon>
        <taxon>Sordariales</taxon>
        <taxon>Lasiosphaeriaceae</taxon>
        <taxon>Apiosordaria</taxon>
    </lineage>
</organism>
<dbReference type="PROSITE" id="PS00463">
    <property type="entry name" value="ZN2_CY6_FUNGAL_1"/>
    <property type="match status" value="1"/>
</dbReference>
<keyword evidence="4" id="KW-0472">Membrane</keyword>
<dbReference type="PROSITE" id="PS50048">
    <property type="entry name" value="ZN2_CY6_FUNGAL_2"/>
    <property type="match status" value="1"/>
</dbReference>
<sequence>MGDPPATPTTQISLDASPSVASSSGANIRKERGAIAAQACDTCRSRKQRCDEQRPKCGTCQKFRLECNYREPIPTKKDRTLVEILDRLKGLDERLLGLETKVDHLSHRGSVGPPAQAFHHLQTTDFASSANPGMIDPALTAAPFNLQHGSSQNAPVGQDQYKYVSSVHQMLGWPAVQQLFASIQGRLPNVNFSSLERDGVSHMLGVHRTESQGLPSEGTMRTERASGVMSTLTWENVRMWSQAYFDTTNLFYPILDRQSFMQETLPSLFRSGFSNSISSTIALLVFALGEVSLEGREGAPVHVYNNGRRSGVKGGTKAHPPGLALFNEARSRMGFDLTECSLENVQIFALASAYYGSCFYPMDFWRMTASASLAFQALITRYNPLFALRFDRPAAKLSSNPGELSSPRRDLIRRAFWHCSILETSLNLELGFPLTGLERMENTVGLPDFSGPFCEDDVISNQQSHFQEHFASQIVLRRLLVNFHNTLNSSAPMSSQLGGVPTPFNSANNSPSLSQLTIQQLASQLEEWRGMLPPHLRWQEDYPGAFPNTGIYSGTTHTPASTPISPSMSHTSQPSSLPPPPTNPSPPLMFTTDLDSPPAHYPYVLDVQVALLRSRYYYTKYLIHRPFLYKALHYPDSVTQDDALGAAECLKASLKWPVAMSPTCKHKRLVPCMFFFTQNFFGILVLLHLSTTVPLLRRIRSTLCGERFEMDASETVGLYLDWLRDLKPIDAGTAWHWEVVRVIYGLEG</sequence>
<protein>
    <recommendedName>
        <fullName evidence="5">Zn(2)-C6 fungal-type domain-containing protein</fullName>
    </recommendedName>
</protein>
<dbReference type="Proteomes" id="UP001172159">
    <property type="component" value="Unassembled WGS sequence"/>
</dbReference>
<dbReference type="InterPro" id="IPR007219">
    <property type="entry name" value="XnlR_reg_dom"/>
</dbReference>
<comment type="caution">
    <text evidence="6">The sequence shown here is derived from an EMBL/GenBank/DDBJ whole genome shotgun (WGS) entry which is preliminary data.</text>
</comment>
<dbReference type="Pfam" id="PF00172">
    <property type="entry name" value="Zn_clus"/>
    <property type="match status" value="1"/>
</dbReference>
<accession>A0AA40AXU2</accession>